<dbReference type="Proteomes" id="UP000307790">
    <property type="component" value="Unassembled WGS sequence"/>
</dbReference>
<protein>
    <submittedName>
        <fullName evidence="2">DUF4345 domain-containing protein</fullName>
    </submittedName>
</protein>
<sequence length="132" mass="14237">MMSSSIFLKFCAIALVPIALGYGAAPAQTMSMLYDVTVDNTNLTHILRAVMGLYLGMSILWFLGAGKPALLGPALISCAVFMYGLAVGRILSLALDGMPHPLLMIYILLELVMGTIAIMLYRRDVSNIQSHS</sequence>
<dbReference type="Pfam" id="PF14248">
    <property type="entry name" value="DUF4345"/>
    <property type="match status" value="1"/>
</dbReference>
<accession>A0A5R9IJ69</accession>
<feature type="transmembrane region" description="Helical" evidence="1">
    <location>
        <begin position="45"/>
        <end position="63"/>
    </location>
</feature>
<keyword evidence="1" id="KW-0472">Membrane</keyword>
<evidence type="ECO:0000256" key="1">
    <source>
        <dbReference type="SAM" id="Phobius"/>
    </source>
</evidence>
<name>A0A5R9IJ69_9GAMM</name>
<keyword evidence="1" id="KW-0812">Transmembrane</keyword>
<dbReference type="InterPro" id="IPR025597">
    <property type="entry name" value="DUF4345"/>
</dbReference>
<keyword evidence="1" id="KW-1133">Transmembrane helix</keyword>
<evidence type="ECO:0000313" key="3">
    <source>
        <dbReference type="Proteomes" id="UP000307790"/>
    </source>
</evidence>
<feature type="transmembrane region" description="Helical" evidence="1">
    <location>
        <begin position="70"/>
        <end position="91"/>
    </location>
</feature>
<keyword evidence="3" id="KW-1185">Reference proteome</keyword>
<reference evidence="2 3" key="1">
    <citation type="submission" date="2019-05" db="EMBL/GenBank/DDBJ databases">
        <title>Genome sequences of Thalassotalea litorea 1K03283.</title>
        <authorList>
            <person name="Zhang D."/>
        </authorList>
    </citation>
    <scope>NUCLEOTIDE SEQUENCE [LARGE SCALE GENOMIC DNA]</scope>
    <source>
        <strain evidence="2 3">MCCC 1K03283</strain>
    </source>
</reference>
<gene>
    <name evidence="2" type="ORF">FE810_12525</name>
</gene>
<proteinExistence type="predicted"/>
<evidence type="ECO:0000313" key="2">
    <source>
        <dbReference type="EMBL" id="TLU64127.1"/>
    </source>
</evidence>
<dbReference type="AlphaFoldDB" id="A0A5R9IJ69"/>
<organism evidence="2 3">
    <name type="scientific">Thalassotalea litorea</name>
    <dbReference type="NCBI Taxonomy" id="2020715"/>
    <lineage>
        <taxon>Bacteria</taxon>
        <taxon>Pseudomonadati</taxon>
        <taxon>Pseudomonadota</taxon>
        <taxon>Gammaproteobacteria</taxon>
        <taxon>Alteromonadales</taxon>
        <taxon>Colwelliaceae</taxon>
        <taxon>Thalassotalea</taxon>
    </lineage>
</organism>
<dbReference type="OrthoDB" id="1188911at2"/>
<feature type="transmembrane region" description="Helical" evidence="1">
    <location>
        <begin position="103"/>
        <end position="121"/>
    </location>
</feature>
<dbReference type="RefSeq" id="WP_138320410.1">
    <property type="nucleotide sequence ID" value="NZ_VCBC01000012.1"/>
</dbReference>
<comment type="caution">
    <text evidence="2">The sequence shown here is derived from an EMBL/GenBank/DDBJ whole genome shotgun (WGS) entry which is preliminary data.</text>
</comment>
<dbReference type="EMBL" id="VCBC01000012">
    <property type="protein sequence ID" value="TLU64127.1"/>
    <property type="molecule type" value="Genomic_DNA"/>
</dbReference>